<name>A0A1E5RTX0_9ASCO</name>
<comment type="caution">
    <text evidence="2">The sequence shown here is derived from an EMBL/GenBank/DDBJ whole genome shotgun (WGS) entry which is preliminary data.</text>
</comment>
<gene>
    <name evidence="2" type="ORF">AWRI3579_g573</name>
</gene>
<keyword evidence="3" id="KW-1185">Reference proteome</keyword>
<dbReference type="AlphaFoldDB" id="A0A1E5RTX0"/>
<dbReference type="EMBL" id="LPNM01000004">
    <property type="protein sequence ID" value="OEJ90248.1"/>
    <property type="molecule type" value="Genomic_DNA"/>
</dbReference>
<accession>A0A1E5RTX0</accession>
<feature type="region of interest" description="Disordered" evidence="1">
    <location>
        <begin position="40"/>
        <end position="63"/>
    </location>
</feature>
<evidence type="ECO:0000313" key="2">
    <source>
        <dbReference type="EMBL" id="OEJ90248.1"/>
    </source>
</evidence>
<dbReference type="InParanoid" id="A0A1E5RTX0"/>
<sequence>MNSWSFNDKGTKIDSQRLEDTGIAMRGIVAMVMQVRRDRRSRRRDMIDGMGSGVSMDTPGLNEQANTDAMTVDWENDVLVLIRRWWAVTIER</sequence>
<organism evidence="2 3">
    <name type="scientific">Hanseniaspora osmophila</name>
    <dbReference type="NCBI Taxonomy" id="56408"/>
    <lineage>
        <taxon>Eukaryota</taxon>
        <taxon>Fungi</taxon>
        <taxon>Dikarya</taxon>
        <taxon>Ascomycota</taxon>
        <taxon>Saccharomycotina</taxon>
        <taxon>Saccharomycetes</taxon>
        <taxon>Saccharomycodales</taxon>
        <taxon>Saccharomycodaceae</taxon>
        <taxon>Hanseniaspora</taxon>
    </lineage>
</organism>
<reference evidence="3" key="1">
    <citation type="journal article" date="2016" name="Genome Announc.">
        <title>Genome sequences of three species of Hanseniaspora isolated from spontaneous wine fermentations.</title>
        <authorList>
            <person name="Sternes P.R."/>
            <person name="Lee D."/>
            <person name="Kutyna D.R."/>
            <person name="Borneman A.R."/>
        </authorList>
    </citation>
    <scope>NUCLEOTIDE SEQUENCE [LARGE SCALE GENOMIC DNA]</scope>
    <source>
        <strain evidence="3">AWRI3579</strain>
    </source>
</reference>
<evidence type="ECO:0000313" key="3">
    <source>
        <dbReference type="Proteomes" id="UP000095728"/>
    </source>
</evidence>
<evidence type="ECO:0000256" key="1">
    <source>
        <dbReference type="SAM" id="MobiDB-lite"/>
    </source>
</evidence>
<dbReference type="Proteomes" id="UP000095728">
    <property type="component" value="Unassembled WGS sequence"/>
</dbReference>
<proteinExistence type="predicted"/>
<protein>
    <submittedName>
        <fullName evidence="2">Uncharacterized protein</fullName>
    </submittedName>
</protein>